<dbReference type="PANTHER" id="PTHR46788">
    <property type="entry name" value="EF-HAND CALCIUM-BINDING DOMAIN-CONTAINING PROTEIN 5"/>
    <property type="match status" value="1"/>
</dbReference>
<gene>
    <name evidence="2" type="primary">LOC102801317</name>
</gene>
<dbReference type="PANTHER" id="PTHR46788:SF1">
    <property type="entry name" value="EF-HAND CALCIUM-BINDING DOMAIN-CONTAINING PROTEIN 5"/>
    <property type="match status" value="1"/>
</dbReference>
<dbReference type="RefSeq" id="XP_006814645.1">
    <property type="nucleotide sequence ID" value="XM_006814582.1"/>
</dbReference>
<dbReference type="Gene3D" id="1.20.920.60">
    <property type="match status" value="1"/>
</dbReference>
<protein>
    <submittedName>
        <fullName evidence="2">Uncharacterized protein LOC102801317</fullName>
    </submittedName>
</protein>
<sequence>MLKLLQMAHKEVASESAGGDKNYVLEAEKTNDEDRINVLFDRIMLMDLRENVAKLDVRAFAELRSYKDPPKIIHDILIGVLAVFYADKVEAGEFDLWNSCKPVRFILIIAMSDLN</sequence>
<reference evidence="2" key="1">
    <citation type="submission" date="2025-08" db="UniProtKB">
        <authorList>
            <consortium name="RefSeq"/>
        </authorList>
    </citation>
    <scope>IDENTIFICATION</scope>
    <source>
        <tissue evidence="2">Testes</tissue>
    </source>
</reference>
<dbReference type="GeneID" id="102801317"/>
<evidence type="ECO:0000313" key="1">
    <source>
        <dbReference type="Proteomes" id="UP000694865"/>
    </source>
</evidence>
<name>A0ABM0M3Q4_SACKO</name>
<organism evidence="1 2">
    <name type="scientific">Saccoglossus kowalevskii</name>
    <name type="common">Acorn worm</name>
    <dbReference type="NCBI Taxonomy" id="10224"/>
    <lineage>
        <taxon>Eukaryota</taxon>
        <taxon>Metazoa</taxon>
        <taxon>Hemichordata</taxon>
        <taxon>Enteropneusta</taxon>
        <taxon>Harrimaniidae</taxon>
        <taxon>Saccoglossus</taxon>
    </lineage>
</organism>
<accession>A0ABM0M3Q4</accession>
<dbReference type="Proteomes" id="UP000694865">
    <property type="component" value="Unplaced"/>
</dbReference>
<feature type="non-terminal residue" evidence="2">
    <location>
        <position position="115"/>
    </location>
</feature>
<keyword evidence="1" id="KW-1185">Reference proteome</keyword>
<proteinExistence type="predicted"/>
<evidence type="ECO:0000313" key="2">
    <source>
        <dbReference type="RefSeq" id="XP_006814645.1"/>
    </source>
</evidence>